<dbReference type="Proteomes" id="UP001359308">
    <property type="component" value="Chromosome"/>
</dbReference>
<reference evidence="2 3" key="1">
    <citation type="submission" date="2022-09" db="EMBL/GenBank/DDBJ databases">
        <authorList>
            <person name="Giprobiosintez L."/>
        </authorList>
    </citation>
    <scope>NUCLEOTIDE SEQUENCE [LARGE SCALE GENOMIC DNA]</scope>
    <source>
        <strain evidence="3">VKPM-B-12549 (GBS-15)</strain>
    </source>
</reference>
<keyword evidence="3" id="KW-1185">Reference proteome</keyword>
<dbReference type="EMBL" id="CP104311">
    <property type="protein sequence ID" value="WWF00603.1"/>
    <property type="molecule type" value="Genomic_DNA"/>
</dbReference>
<keyword evidence="1" id="KW-1133">Transmembrane helix</keyword>
<keyword evidence="1" id="KW-0812">Transmembrane</keyword>
<dbReference type="RefSeq" id="WP_198321855.1">
    <property type="nucleotide sequence ID" value="NZ_CP104311.1"/>
</dbReference>
<evidence type="ECO:0000256" key="1">
    <source>
        <dbReference type="SAM" id="Phobius"/>
    </source>
</evidence>
<name>A0ABZ2F2S8_METCP</name>
<proteinExistence type="predicted"/>
<sequence>MLRLVRAHDLDPRTMLLALAFKGMRLSWIALAVVVVVLLFSPKRRTFRPYSA</sequence>
<keyword evidence="1" id="KW-0472">Membrane</keyword>
<evidence type="ECO:0000313" key="3">
    <source>
        <dbReference type="Proteomes" id="UP001359308"/>
    </source>
</evidence>
<protein>
    <submittedName>
        <fullName evidence="2">Uncharacterized protein</fullName>
    </submittedName>
</protein>
<accession>A0ABZ2F2S8</accession>
<evidence type="ECO:0000313" key="2">
    <source>
        <dbReference type="EMBL" id="WWF00603.1"/>
    </source>
</evidence>
<organism evidence="2 3">
    <name type="scientific">Methylococcus capsulatus</name>
    <dbReference type="NCBI Taxonomy" id="414"/>
    <lineage>
        <taxon>Bacteria</taxon>
        <taxon>Pseudomonadati</taxon>
        <taxon>Pseudomonadota</taxon>
        <taxon>Gammaproteobacteria</taxon>
        <taxon>Methylococcales</taxon>
        <taxon>Methylococcaceae</taxon>
        <taxon>Methylococcus</taxon>
    </lineage>
</organism>
<feature type="transmembrane region" description="Helical" evidence="1">
    <location>
        <begin position="20"/>
        <end position="40"/>
    </location>
</feature>
<gene>
    <name evidence="2" type="ORF">N4J17_08885</name>
</gene>